<evidence type="ECO:0000256" key="1">
    <source>
        <dbReference type="ARBA" id="ARBA00004275"/>
    </source>
</evidence>
<dbReference type="GO" id="GO:0005737">
    <property type="term" value="C:cytoplasm"/>
    <property type="evidence" value="ECO:0007669"/>
    <property type="project" value="UniProtKB-ARBA"/>
</dbReference>
<evidence type="ECO:0000256" key="3">
    <source>
        <dbReference type="ARBA" id="ARBA00022679"/>
    </source>
</evidence>
<keyword evidence="5" id="KW-0809">Transit peptide</keyword>
<evidence type="ECO:0000256" key="4">
    <source>
        <dbReference type="ARBA" id="ARBA00022832"/>
    </source>
</evidence>
<feature type="domain" description="Thiolase C-terminal" evidence="13">
    <location>
        <begin position="272"/>
        <end position="392"/>
    </location>
</feature>
<comment type="catalytic activity">
    <reaction evidence="9">
        <text>succinyl-CoA + acetyl-CoA = 3-oxoadipyl-CoA + CoA</text>
        <dbReference type="Rhea" id="RHEA:19481"/>
        <dbReference type="ChEBI" id="CHEBI:57287"/>
        <dbReference type="ChEBI" id="CHEBI:57288"/>
        <dbReference type="ChEBI" id="CHEBI:57292"/>
        <dbReference type="ChEBI" id="CHEBI:57348"/>
        <dbReference type="EC" id="2.3.1.174"/>
    </reaction>
</comment>
<comment type="subcellular location">
    <subcellularLocation>
        <location evidence="1">Peroxisome</location>
    </subcellularLocation>
</comment>
<sequence>MTEAVILSTARTPIAKAFRGAFNATRSPSMAAFAIRAAVERAGIEAGEIEDLVMGTAMPAGTAGWNLGRMSALAAGLPVSVSGQTLDRQCASGLMAIATAAKQITGDGMQVTLGAGQEHISLVQHRHNEWIAEYQDEQVIAHAPHAYLPMLQTAEQVARRYGISREAQDAYALQSQQRTAAAQREGLFASEIVPVRVRRQVVDKHSSATGFEEVALSQDEGNRPQTRLEDLAALKPVIDGGCVTAGNASQLSDGASACVLMDGRLAERRNLDPLGAYRGIAVAGLAPEEMGIGPVLAVPKLLKAHGLRVDDIGLWELNEAFACQVLYCRDRLGIDNDRLNVNGGAIAIGHPYGMSGARMVGHALLEGRRRGVRYVVVTLCVGGGMGAAGLFEVYG</sequence>
<dbReference type="AlphaFoldDB" id="A0A6J4E7W3"/>
<keyword evidence="8 11" id="KW-0012">Acyltransferase</keyword>
<evidence type="ECO:0000259" key="13">
    <source>
        <dbReference type="Pfam" id="PF02803"/>
    </source>
</evidence>
<evidence type="ECO:0000313" key="14">
    <source>
        <dbReference type="EMBL" id="BCG25316.1"/>
    </source>
</evidence>
<protein>
    <submittedName>
        <fullName evidence="14">Thiolase</fullName>
    </submittedName>
</protein>
<dbReference type="GO" id="GO:0033812">
    <property type="term" value="F:3-oxoadipyl-CoA thiolase activity"/>
    <property type="evidence" value="ECO:0007669"/>
    <property type="project" value="UniProtKB-EC"/>
</dbReference>
<keyword evidence="4" id="KW-0276">Fatty acid metabolism</keyword>
<evidence type="ECO:0000256" key="9">
    <source>
        <dbReference type="ARBA" id="ARBA00048527"/>
    </source>
</evidence>
<keyword evidence="6" id="KW-0443">Lipid metabolism</keyword>
<dbReference type="PANTHER" id="PTHR43853:SF8">
    <property type="entry name" value="3-KETOACYL-COA THIOLASE, PEROXISOMAL"/>
    <property type="match status" value="1"/>
</dbReference>
<dbReference type="Proteomes" id="UP000509383">
    <property type="component" value="Chromosome"/>
</dbReference>
<dbReference type="NCBIfam" id="TIGR01930">
    <property type="entry name" value="AcCoA-C-Actrans"/>
    <property type="match status" value="1"/>
</dbReference>
<dbReference type="FunFam" id="3.40.47.10:FF:000010">
    <property type="entry name" value="Acetyl-CoA acetyltransferase (Thiolase)"/>
    <property type="match status" value="1"/>
</dbReference>
<dbReference type="EMBL" id="AP023189">
    <property type="protein sequence ID" value="BCG25316.1"/>
    <property type="molecule type" value="Genomic_DNA"/>
</dbReference>
<dbReference type="CDD" id="cd00751">
    <property type="entry name" value="thiolase"/>
    <property type="match status" value="1"/>
</dbReference>
<feature type="domain" description="Thiolase N-terminal" evidence="12">
    <location>
        <begin position="5"/>
        <end position="262"/>
    </location>
</feature>
<dbReference type="InterPro" id="IPR016039">
    <property type="entry name" value="Thiolase-like"/>
</dbReference>
<proteinExistence type="inferred from homology"/>
<evidence type="ECO:0000256" key="5">
    <source>
        <dbReference type="ARBA" id="ARBA00022946"/>
    </source>
</evidence>
<dbReference type="Pfam" id="PF02803">
    <property type="entry name" value="Thiolase_C"/>
    <property type="match status" value="1"/>
</dbReference>
<evidence type="ECO:0000313" key="15">
    <source>
        <dbReference type="EMBL" id="GJN54854.1"/>
    </source>
</evidence>
<dbReference type="InterPro" id="IPR050215">
    <property type="entry name" value="Thiolase-like_sf_Thiolase"/>
</dbReference>
<evidence type="ECO:0000313" key="16">
    <source>
        <dbReference type="Proteomes" id="UP000509383"/>
    </source>
</evidence>
<keyword evidence="7" id="KW-0576">Peroxisome</keyword>
<dbReference type="InterPro" id="IPR002155">
    <property type="entry name" value="Thiolase"/>
</dbReference>
<reference evidence="14 16" key="1">
    <citation type="submission" date="2020-05" db="EMBL/GenBank/DDBJ databases">
        <title>Characterization of novel class B3 metallo-beta-lactamase from novel Pseudomonas species.</title>
        <authorList>
            <person name="Yamada K."/>
            <person name="Aoki K."/>
            <person name="Ishii Y."/>
        </authorList>
    </citation>
    <scope>NUCLEOTIDE SEQUENCE [LARGE SCALE GENOMIC DNA]</scope>
    <source>
        <strain evidence="14 16">TUM18999</strain>
        <strain evidence="15 17">TUM20286</strain>
    </source>
</reference>
<evidence type="ECO:0000256" key="10">
    <source>
        <dbReference type="PIRSR" id="PIRSR000429-1"/>
    </source>
</evidence>
<feature type="active site" description="Proton acceptor" evidence="10">
    <location>
        <position position="350"/>
    </location>
</feature>
<evidence type="ECO:0000256" key="2">
    <source>
        <dbReference type="ARBA" id="ARBA00010982"/>
    </source>
</evidence>
<evidence type="ECO:0000256" key="6">
    <source>
        <dbReference type="ARBA" id="ARBA00023098"/>
    </source>
</evidence>
<dbReference type="SUPFAM" id="SSF53901">
    <property type="entry name" value="Thiolase-like"/>
    <property type="match status" value="2"/>
</dbReference>
<accession>A0A6J4E7W3</accession>
<organism evidence="14 16">
    <name type="scientific">Pseudomonas tohonis</name>
    <dbReference type="NCBI Taxonomy" id="2725477"/>
    <lineage>
        <taxon>Bacteria</taxon>
        <taxon>Pseudomonadati</taxon>
        <taxon>Pseudomonadota</taxon>
        <taxon>Gammaproteobacteria</taxon>
        <taxon>Pseudomonadales</taxon>
        <taxon>Pseudomonadaceae</taxon>
        <taxon>Pseudomonas</taxon>
    </lineage>
</organism>
<evidence type="ECO:0000256" key="11">
    <source>
        <dbReference type="RuleBase" id="RU003557"/>
    </source>
</evidence>
<comment type="similarity">
    <text evidence="2 11">Belongs to the thiolase-like superfamily. Thiolase family.</text>
</comment>
<dbReference type="InterPro" id="IPR020617">
    <property type="entry name" value="Thiolase_C"/>
</dbReference>
<dbReference type="KEGG" id="ptw:TUM18999_35070"/>
<dbReference type="Gene3D" id="3.40.47.10">
    <property type="match status" value="1"/>
</dbReference>
<dbReference type="PROSITE" id="PS00737">
    <property type="entry name" value="THIOLASE_2"/>
    <property type="match status" value="1"/>
</dbReference>
<evidence type="ECO:0000256" key="8">
    <source>
        <dbReference type="ARBA" id="ARBA00023315"/>
    </source>
</evidence>
<evidence type="ECO:0000256" key="7">
    <source>
        <dbReference type="ARBA" id="ARBA00023140"/>
    </source>
</evidence>
<dbReference type="InterPro" id="IPR020616">
    <property type="entry name" value="Thiolase_N"/>
</dbReference>
<dbReference type="PANTHER" id="PTHR43853">
    <property type="entry name" value="3-KETOACYL-COA THIOLASE, PEROXISOMAL"/>
    <property type="match status" value="1"/>
</dbReference>
<gene>
    <name evidence="14" type="ORF">TUM18999_35070</name>
    <name evidence="15" type="ORF">TUM20286_46060</name>
</gene>
<evidence type="ECO:0000259" key="12">
    <source>
        <dbReference type="Pfam" id="PF00108"/>
    </source>
</evidence>
<feature type="active site" description="Acyl-thioester intermediate" evidence="10">
    <location>
        <position position="90"/>
    </location>
</feature>
<feature type="active site" description="Proton acceptor" evidence="10">
    <location>
        <position position="380"/>
    </location>
</feature>
<dbReference type="InterPro" id="IPR020613">
    <property type="entry name" value="Thiolase_CS"/>
</dbReference>
<dbReference type="PIRSF" id="PIRSF000429">
    <property type="entry name" value="Ac-CoA_Ac_transf"/>
    <property type="match status" value="1"/>
</dbReference>
<keyword evidence="17" id="KW-1185">Reference proteome</keyword>
<dbReference type="EMBL" id="BQKM01000013">
    <property type="protein sequence ID" value="GJN54854.1"/>
    <property type="molecule type" value="Genomic_DNA"/>
</dbReference>
<dbReference type="Pfam" id="PF00108">
    <property type="entry name" value="Thiolase_N"/>
    <property type="match status" value="1"/>
</dbReference>
<dbReference type="Proteomes" id="UP001054892">
    <property type="component" value="Unassembled WGS sequence"/>
</dbReference>
<keyword evidence="3 11" id="KW-0808">Transferase</keyword>
<dbReference type="GO" id="GO:0006635">
    <property type="term" value="P:fatty acid beta-oxidation"/>
    <property type="evidence" value="ECO:0007669"/>
    <property type="project" value="TreeGrafter"/>
</dbReference>
<evidence type="ECO:0000313" key="17">
    <source>
        <dbReference type="Proteomes" id="UP001054892"/>
    </source>
</evidence>
<dbReference type="GO" id="GO:0010124">
    <property type="term" value="P:phenylacetate catabolic process"/>
    <property type="evidence" value="ECO:0007669"/>
    <property type="project" value="TreeGrafter"/>
</dbReference>
<dbReference type="RefSeq" id="WP_173180340.1">
    <property type="nucleotide sequence ID" value="NZ_AP023189.1"/>
</dbReference>
<name>A0A6J4E7W3_9PSED</name>